<comment type="similarity">
    <text evidence="3 11 12">Belongs to the cullin family.</text>
</comment>
<evidence type="ECO:0000256" key="10">
    <source>
        <dbReference type="ARBA" id="ARBA00069612"/>
    </source>
</evidence>
<evidence type="ECO:0000256" key="9">
    <source>
        <dbReference type="ARBA" id="ARBA00023306"/>
    </source>
</evidence>
<name>W2RMM9_CYPE1</name>
<keyword evidence="8" id="KW-0832">Ubl conjugation</keyword>
<dbReference type="STRING" id="1220924.W2RMM9"/>
<keyword evidence="7" id="KW-0833">Ubl conjugation pathway</keyword>
<gene>
    <name evidence="14" type="ORF">HMPREF1541_07389</name>
</gene>
<evidence type="ECO:0000256" key="2">
    <source>
        <dbReference type="ARBA" id="ARBA00004906"/>
    </source>
</evidence>
<dbReference type="InParanoid" id="W2RMM9"/>
<dbReference type="VEuPathDB" id="FungiDB:HMPREF1541_07389"/>
<evidence type="ECO:0000256" key="4">
    <source>
        <dbReference type="ARBA" id="ARBA00022490"/>
    </source>
</evidence>
<evidence type="ECO:0000256" key="7">
    <source>
        <dbReference type="ARBA" id="ARBA00022786"/>
    </source>
</evidence>
<evidence type="ECO:0000256" key="12">
    <source>
        <dbReference type="RuleBase" id="RU003829"/>
    </source>
</evidence>
<comment type="pathway">
    <text evidence="2">Protein modification; protein ubiquitination.</text>
</comment>
<dbReference type="Pfam" id="PF00888">
    <property type="entry name" value="Cullin"/>
    <property type="match status" value="1"/>
</dbReference>
<sequence length="775" mass="89220">MAPTSTTANAPLQRARDDLSQTWAYLEKNVDNVMNKLQEGLDMKTYMGVYTAVHNFCTSQKAAVAPPAAGNGALGQGHRGAHLLGEELYTLLGQYLSTHLGQVLEKSASHVDEALLTYYIREWKRYTDAAKYNNHLFRYLNRHWVKREMDEGKKNVYDVYTLHLVKWRDDFFQAVNTKVMDAVLKLVEKQRNGETIDQLQVKAIVESFVSLGLDENDPTKSTLDVYRLHFERPFLAATKEYYDNESKRFVAENSVVEYMKKAESRLDEEKERVGLYLHPDIMKKLMDTCNDSLITSHSILLRDEFQVLLDNERTDDLARMYKLLSRIKDGLDPLRNRFETHVRKAGLAAVEKVATQGENFEPKIYVDALLEVHGKYQQLVNVAFTGESEFVRSLDNACKEFVNRNQICKSSSTKSPELLAKYTDQLLKKSAKAADESELEELLVQIMVVFKYIEDKDVFQKFYSRMLAKRLVHTSSVSDDAETSMISKLKEACGYEYTNKLQRMFQDVQISKDLNASYKEFEDKVLEDNNQKRAVDSTYQILGTGFWPLNAPNTPFAPPAEVNKAIESFGRFYDNKHNGRKLTWLWQLCKGEVRANYIKNGRVPYTFQVSTYQMAVLLLFNEAEKIDFAEMSELTKLTDENLEPAVGILVKARVLLPQPEDAKPVAGTKYVLNHNFKNKKVKINLNITVKSEQKVEAEDTHKTIEEDRKLLLQAVIVRIMKGRKKLKHVHLVEEVINQVRNRFPPKVADIKKNIDALMEKDYIERLDNDELAYIA</sequence>
<dbReference type="EMBL" id="KB822723">
    <property type="protein sequence ID" value="ETN37766.1"/>
    <property type="molecule type" value="Genomic_DNA"/>
</dbReference>
<dbReference type="Gene3D" id="1.10.10.10">
    <property type="entry name" value="Winged helix-like DNA-binding domain superfamily/Winged helix DNA-binding domain"/>
    <property type="match status" value="1"/>
</dbReference>
<dbReference type="FunCoup" id="W2RMM9">
    <property type="interactions" value="1026"/>
</dbReference>
<comment type="subcellular location">
    <subcellularLocation>
        <location evidence="1">Cytoplasm</location>
    </subcellularLocation>
</comment>
<evidence type="ECO:0000256" key="6">
    <source>
        <dbReference type="ARBA" id="ARBA00022618"/>
    </source>
</evidence>
<dbReference type="eggNOG" id="KOG2166">
    <property type="taxonomic scope" value="Eukaryota"/>
</dbReference>
<dbReference type="GO" id="GO:0031146">
    <property type="term" value="P:SCF-dependent proteasomal ubiquitin-dependent protein catabolic process"/>
    <property type="evidence" value="ECO:0007669"/>
    <property type="project" value="UniProtKB-ARBA"/>
</dbReference>
<dbReference type="HOGENOM" id="CLU_004747_6_1_1"/>
<dbReference type="SUPFAM" id="SSF75632">
    <property type="entry name" value="Cullin homology domain"/>
    <property type="match status" value="1"/>
</dbReference>
<dbReference type="GO" id="GO:0051301">
    <property type="term" value="P:cell division"/>
    <property type="evidence" value="ECO:0007669"/>
    <property type="project" value="UniProtKB-KW"/>
</dbReference>
<dbReference type="InterPro" id="IPR059120">
    <property type="entry name" value="Cullin-like_AB"/>
</dbReference>
<dbReference type="InterPro" id="IPR036388">
    <property type="entry name" value="WH-like_DNA-bd_sf"/>
</dbReference>
<evidence type="ECO:0000256" key="11">
    <source>
        <dbReference type="PROSITE-ProRule" id="PRU00330"/>
    </source>
</evidence>
<dbReference type="InterPro" id="IPR001373">
    <property type="entry name" value="Cullin_N"/>
</dbReference>
<dbReference type="GeneID" id="19974728"/>
<dbReference type="SUPFAM" id="SSF46785">
    <property type="entry name" value="Winged helix' DNA-binding domain"/>
    <property type="match status" value="1"/>
</dbReference>
<dbReference type="FunFam" id="1.20.1310.10:FF:000007">
    <property type="entry name" value="Cullin 1"/>
    <property type="match status" value="1"/>
</dbReference>
<dbReference type="GO" id="GO:0031625">
    <property type="term" value="F:ubiquitin protein ligase binding"/>
    <property type="evidence" value="ECO:0007669"/>
    <property type="project" value="InterPro"/>
</dbReference>
<dbReference type="SMART" id="SM00182">
    <property type="entry name" value="CULLIN"/>
    <property type="match status" value="1"/>
</dbReference>
<dbReference type="GO" id="GO:0005737">
    <property type="term" value="C:cytoplasm"/>
    <property type="evidence" value="ECO:0007669"/>
    <property type="project" value="UniProtKB-SubCell"/>
</dbReference>
<evidence type="ECO:0000256" key="5">
    <source>
        <dbReference type="ARBA" id="ARBA00022499"/>
    </source>
</evidence>
<feature type="domain" description="Cullin family profile" evidence="13">
    <location>
        <begin position="414"/>
        <end position="650"/>
    </location>
</feature>
<dbReference type="InterPro" id="IPR036317">
    <property type="entry name" value="Cullin_homology_sf"/>
</dbReference>
<dbReference type="Pfam" id="PF10557">
    <property type="entry name" value="Cullin_Nedd8"/>
    <property type="match status" value="1"/>
</dbReference>
<dbReference type="Gene3D" id="1.20.1310.10">
    <property type="entry name" value="Cullin Repeats"/>
    <property type="match status" value="4"/>
</dbReference>
<proteinExistence type="inferred from homology"/>
<dbReference type="FunFam" id="3.30.230.130:FF:000003">
    <property type="entry name" value="Cullin 2"/>
    <property type="match status" value="1"/>
</dbReference>
<dbReference type="FunFam" id="1.10.10.10:FF:000014">
    <property type="entry name" value="Cullin 1"/>
    <property type="match status" value="1"/>
</dbReference>
<evidence type="ECO:0000313" key="14">
    <source>
        <dbReference type="EMBL" id="ETN37766.1"/>
    </source>
</evidence>
<keyword evidence="9" id="KW-0131">Cell cycle</keyword>
<dbReference type="AlphaFoldDB" id="W2RMM9"/>
<dbReference type="InterPro" id="IPR016159">
    <property type="entry name" value="Cullin_repeat-like_dom_sf"/>
</dbReference>
<keyword evidence="5" id="KW-1017">Isopeptide bond</keyword>
<dbReference type="PROSITE" id="PS50069">
    <property type="entry name" value="CULLIN_2"/>
    <property type="match status" value="1"/>
</dbReference>
<dbReference type="Gene3D" id="3.30.230.130">
    <property type="entry name" value="Cullin, Chain C, Domain 2"/>
    <property type="match status" value="1"/>
</dbReference>
<reference evidence="14 15" key="1">
    <citation type="submission" date="2013-03" db="EMBL/GenBank/DDBJ databases">
        <title>The Genome Sequence of Phialophora europaea CBS 101466.</title>
        <authorList>
            <consortium name="The Broad Institute Genomics Platform"/>
            <person name="Cuomo C."/>
            <person name="de Hoog S."/>
            <person name="Gorbushina A."/>
            <person name="Walker B."/>
            <person name="Young S.K."/>
            <person name="Zeng Q."/>
            <person name="Gargeya S."/>
            <person name="Fitzgerald M."/>
            <person name="Haas B."/>
            <person name="Abouelleil A."/>
            <person name="Allen A.W."/>
            <person name="Alvarado L."/>
            <person name="Arachchi H.M."/>
            <person name="Berlin A.M."/>
            <person name="Chapman S.B."/>
            <person name="Gainer-Dewar J."/>
            <person name="Goldberg J."/>
            <person name="Griggs A."/>
            <person name="Gujja S."/>
            <person name="Hansen M."/>
            <person name="Howarth C."/>
            <person name="Imamovic A."/>
            <person name="Ireland A."/>
            <person name="Larimer J."/>
            <person name="McCowan C."/>
            <person name="Murphy C."/>
            <person name="Pearson M."/>
            <person name="Poon T.W."/>
            <person name="Priest M."/>
            <person name="Roberts A."/>
            <person name="Saif S."/>
            <person name="Shea T."/>
            <person name="Sisk P."/>
            <person name="Sykes S."/>
            <person name="Wortman J."/>
            <person name="Nusbaum C."/>
            <person name="Birren B."/>
        </authorList>
    </citation>
    <scope>NUCLEOTIDE SEQUENCE [LARGE SCALE GENOMIC DNA]</scope>
    <source>
        <strain evidence="14 15">CBS 101466</strain>
    </source>
</reference>
<dbReference type="GO" id="GO:0019005">
    <property type="term" value="C:SCF ubiquitin ligase complex"/>
    <property type="evidence" value="ECO:0007669"/>
    <property type="project" value="UniProtKB-ARBA"/>
</dbReference>
<evidence type="ECO:0000313" key="15">
    <source>
        <dbReference type="Proteomes" id="UP000030752"/>
    </source>
</evidence>
<organism evidence="14 15">
    <name type="scientific">Cyphellophora europaea (strain CBS 101466)</name>
    <name type="common">Phialophora europaea</name>
    <dbReference type="NCBI Taxonomy" id="1220924"/>
    <lineage>
        <taxon>Eukaryota</taxon>
        <taxon>Fungi</taxon>
        <taxon>Dikarya</taxon>
        <taxon>Ascomycota</taxon>
        <taxon>Pezizomycotina</taxon>
        <taxon>Eurotiomycetes</taxon>
        <taxon>Chaetothyriomycetidae</taxon>
        <taxon>Chaetothyriales</taxon>
        <taxon>Cyphellophoraceae</taxon>
        <taxon>Cyphellophora</taxon>
    </lineage>
</organism>
<dbReference type="RefSeq" id="XP_008719935.1">
    <property type="nucleotide sequence ID" value="XM_008721713.1"/>
</dbReference>
<dbReference type="SUPFAM" id="SSF74788">
    <property type="entry name" value="Cullin repeat-like"/>
    <property type="match status" value="1"/>
</dbReference>
<dbReference type="SMART" id="SM00884">
    <property type="entry name" value="Cullin_Nedd8"/>
    <property type="match status" value="1"/>
</dbReference>
<protein>
    <recommendedName>
        <fullName evidence="10">Cullin-1</fullName>
    </recommendedName>
</protein>
<dbReference type="InterPro" id="IPR016158">
    <property type="entry name" value="Cullin_homology"/>
</dbReference>
<dbReference type="FunFam" id="1.20.1310.10:FF:000026">
    <property type="entry name" value="Cullin 1"/>
    <property type="match status" value="1"/>
</dbReference>
<keyword evidence="6" id="KW-0132">Cell division</keyword>
<dbReference type="FunFam" id="1.20.1310.10:FF:000011">
    <property type="entry name" value="Cullin 1"/>
    <property type="match status" value="1"/>
</dbReference>
<accession>W2RMM9</accession>
<dbReference type="InterPro" id="IPR036390">
    <property type="entry name" value="WH_DNA-bd_sf"/>
</dbReference>
<keyword evidence="4" id="KW-0963">Cytoplasm</keyword>
<dbReference type="PANTHER" id="PTHR11932">
    <property type="entry name" value="CULLIN"/>
    <property type="match status" value="1"/>
</dbReference>
<evidence type="ECO:0000259" key="13">
    <source>
        <dbReference type="PROSITE" id="PS50069"/>
    </source>
</evidence>
<evidence type="ECO:0000256" key="1">
    <source>
        <dbReference type="ARBA" id="ARBA00004496"/>
    </source>
</evidence>
<dbReference type="Pfam" id="PF26557">
    <property type="entry name" value="Cullin_AB"/>
    <property type="match status" value="1"/>
</dbReference>
<evidence type="ECO:0000256" key="8">
    <source>
        <dbReference type="ARBA" id="ARBA00022843"/>
    </source>
</evidence>
<dbReference type="OrthoDB" id="27073at2759"/>
<dbReference type="InterPro" id="IPR045093">
    <property type="entry name" value="Cullin"/>
</dbReference>
<dbReference type="Proteomes" id="UP000030752">
    <property type="component" value="Unassembled WGS sequence"/>
</dbReference>
<dbReference type="GO" id="GO:1902531">
    <property type="term" value="P:regulation of intracellular signal transduction"/>
    <property type="evidence" value="ECO:0007669"/>
    <property type="project" value="UniProtKB-ARBA"/>
</dbReference>
<evidence type="ECO:0000256" key="3">
    <source>
        <dbReference type="ARBA" id="ARBA00006019"/>
    </source>
</evidence>
<dbReference type="InterPro" id="IPR019559">
    <property type="entry name" value="Cullin_neddylation_domain"/>
</dbReference>
<dbReference type="FunFam" id="1.20.1310.10:FF:000029">
    <property type="entry name" value="Cullin homolog 1"/>
    <property type="match status" value="1"/>
</dbReference>
<keyword evidence="15" id="KW-1185">Reference proteome</keyword>